<comment type="caution">
    <text evidence="3">The sequence shown here is derived from an EMBL/GenBank/DDBJ whole genome shotgun (WGS) entry which is preliminary data.</text>
</comment>
<gene>
    <name evidence="3" type="ORF">M1B34_01215</name>
</gene>
<dbReference type="PANTHER" id="PTHR42760:SF78">
    <property type="entry name" value="3-OXOACYL-[ACYL-CARRIER-PROTEIN] REDUCTASE [NADH]"/>
    <property type="match status" value="1"/>
</dbReference>
<dbReference type="Proteomes" id="UP001155059">
    <property type="component" value="Unassembled WGS sequence"/>
</dbReference>
<dbReference type="PRINTS" id="PR00080">
    <property type="entry name" value="SDRFAMILY"/>
</dbReference>
<dbReference type="AlphaFoldDB" id="A0A9X2C4N5"/>
<protein>
    <submittedName>
        <fullName evidence="3">3-oxoacyl-ACP reductase</fullName>
        <ecNumber evidence="3">1.1.1.100</ecNumber>
    </submittedName>
</protein>
<dbReference type="RefSeq" id="WP_268264218.1">
    <property type="nucleotide sequence ID" value="NZ_JALQCW010000003.1"/>
</dbReference>
<reference evidence="3 4" key="1">
    <citation type="journal article" date="2022" name="Int. J. Syst. Evol. Microbiol.">
        <title>Pseudomonas aegrilactucae sp. nov. and Pseudomonas morbosilactucae sp. nov., pathogens causing bacterial rot of lettuce in Japan.</title>
        <authorList>
            <person name="Sawada H."/>
            <person name="Fujikawa T."/>
            <person name="Satou M."/>
        </authorList>
    </citation>
    <scope>NUCLEOTIDE SEQUENCE [LARGE SCALE GENOMIC DNA]</scope>
    <source>
        <strain evidence="3 4">MAFF 302030</strain>
    </source>
</reference>
<dbReference type="EMBL" id="JALQCW010000003">
    <property type="protein sequence ID" value="MCK9796403.1"/>
    <property type="molecule type" value="Genomic_DNA"/>
</dbReference>
<dbReference type="PANTHER" id="PTHR42760">
    <property type="entry name" value="SHORT-CHAIN DEHYDROGENASES/REDUCTASES FAMILY MEMBER"/>
    <property type="match status" value="1"/>
</dbReference>
<dbReference type="Gene3D" id="3.40.50.720">
    <property type="entry name" value="NAD(P)-binding Rossmann-like Domain"/>
    <property type="match status" value="2"/>
</dbReference>
<dbReference type="InterPro" id="IPR036291">
    <property type="entry name" value="NAD(P)-bd_dom_sf"/>
</dbReference>
<dbReference type="PRINTS" id="PR00081">
    <property type="entry name" value="GDHRDH"/>
</dbReference>
<organism evidence="3 4">
    <name type="scientific">Pseudomonas morbosilactucae</name>
    <dbReference type="NCBI Taxonomy" id="2938197"/>
    <lineage>
        <taxon>Bacteria</taxon>
        <taxon>Pseudomonadati</taxon>
        <taxon>Pseudomonadota</taxon>
        <taxon>Gammaproteobacteria</taxon>
        <taxon>Pseudomonadales</taxon>
        <taxon>Pseudomonadaceae</taxon>
        <taxon>Pseudomonas</taxon>
    </lineage>
</organism>
<dbReference type="GO" id="GO:0004316">
    <property type="term" value="F:3-oxoacyl-[acyl-carrier-protein] reductase (NADPH) activity"/>
    <property type="evidence" value="ECO:0007669"/>
    <property type="project" value="UniProtKB-EC"/>
</dbReference>
<name>A0A9X2C4N5_9PSED</name>
<dbReference type="InterPro" id="IPR002347">
    <property type="entry name" value="SDR_fam"/>
</dbReference>
<dbReference type="EC" id="1.1.1.100" evidence="3"/>
<evidence type="ECO:0000256" key="1">
    <source>
        <dbReference type="ARBA" id="ARBA00006484"/>
    </source>
</evidence>
<evidence type="ECO:0000313" key="3">
    <source>
        <dbReference type="EMBL" id="MCK9796403.1"/>
    </source>
</evidence>
<keyword evidence="3" id="KW-0560">Oxidoreductase</keyword>
<dbReference type="Pfam" id="PF13561">
    <property type="entry name" value="adh_short_C2"/>
    <property type="match status" value="1"/>
</dbReference>
<accession>A0A9X2C4N5</accession>
<comment type="similarity">
    <text evidence="1">Belongs to the short-chain dehydrogenases/reductases (SDR) family.</text>
</comment>
<evidence type="ECO:0000313" key="4">
    <source>
        <dbReference type="Proteomes" id="UP001155059"/>
    </source>
</evidence>
<sequence length="451" mass="47490">MSDRYIDFANSSIGQRLVGALGLPSPERLERWQAGRLRPIEGALLLGGGPLVQHIGELAKRLTDAVYSYGSEPGPATPWIPGHGPKLKAVVFDASDLRQTAQLKQLREFFQPLLKNLDHSAHLVILGRAPETLDDDPIAASVQRALEGFSRSLAKELRHGGTLQLLYVGEGAEAQLEGALRFFLSPKSAFVSGQVIRLQSCATQVQDWSRPLAGRTALVTGAARGIGAAIAETLARDGAQVVLLDVPQAKADLDALAARLGGRSLALDICASDAGERLVEQLPDGLDILVHNAGITRDKTLANMTPEFWDAVLAVNLEAPQVLTQALLDSGTLHDQARVILLASISGIAGNRGQTNYAASKAGLIGLAQAWAPLLQQRGISINAVAPGFIETQMTARVPFALREAGRRMSSLGQGGVPQDVAEAVAWLGQPGSGAVTGQALRVCGQSVLGA</sequence>
<dbReference type="InterPro" id="IPR057326">
    <property type="entry name" value="KR_dom"/>
</dbReference>
<evidence type="ECO:0000259" key="2">
    <source>
        <dbReference type="SMART" id="SM00822"/>
    </source>
</evidence>
<reference evidence="3 4" key="2">
    <citation type="journal article" date="2023" name="Plant Pathol.">
        <title>Dismantling and reorganizing Pseudomonas marginalis sensu#lato.</title>
        <authorList>
            <person name="Sawada H."/>
            <person name="Fujikawa T."/>
            <person name="Satou M."/>
        </authorList>
    </citation>
    <scope>NUCLEOTIDE SEQUENCE [LARGE SCALE GENOMIC DNA]</scope>
    <source>
        <strain evidence="3 4">MAFF 302030</strain>
    </source>
</reference>
<dbReference type="InterPro" id="IPR020904">
    <property type="entry name" value="Sc_DH/Rdtase_CS"/>
</dbReference>
<proteinExistence type="inferred from homology"/>
<dbReference type="SMART" id="SM00822">
    <property type="entry name" value="PKS_KR"/>
    <property type="match status" value="1"/>
</dbReference>
<dbReference type="FunFam" id="3.40.50.720:FF:000338">
    <property type="entry name" value="3-oxoacyl-ACP reductase FabG"/>
    <property type="match status" value="1"/>
</dbReference>
<dbReference type="NCBIfam" id="NF006110">
    <property type="entry name" value="PRK08261.1"/>
    <property type="match status" value="1"/>
</dbReference>
<dbReference type="PROSITE" id="PS00061">
    <property type="entry name" value="ADH_SHORT"/>
    <property type="match status" value="1"/>
</dbReference>
<feature type="domain" description="Ketoreductase" evidence="2">
    <location>
        <begin position="215"/>
        <end position="388"/>
    </location>
</feature>
<dbReference type="SUPFAM" id="SSF51735">
    <property type="entry name" value="NAD(P)-binding Rossmann-fold domains"/>
    <property type="match status" value="1"/>
</dbReference>